<dbReference type="PANTHER" id="PTHR21325:SF44">
    <property type="entry name" value="TRIACYLGLYCEROL LIPASE"/>
    <property type="match status" value="1"/>
</dbReference>
<evidence type="ECO:0000313" key="2">
    <source>
        <dbReference type="EMBL" id="CAI5455120.1"/>
    </source>
</evidence>
<dbReference type="Proteomes" id="UP001152747">
    <property type="component" value="Unassembled WGS sequence"/>
</dbReference>
<evidence type="ECO:0000313" key="3">
    <source>
        <dbReference type="Proteomes" id="UP001152747"/>
    </source>
</evidence>
<feature type="chain" id="PRO_5040240782" description="Lipase_GDSL domain-containing protein" evidence="1">
    <location>
        <begin position="17"/>
        <end position="374"/>
    </location>
</feature>
<dbReference type="InterPro" id="IPR001087">
    <property type="entry name" value="GDSL"/>
</dbReference>
<dbReference type="Gene3D" id="3.40.50.1110">
    <property type="entry name" value="SGNH hydrolase"/>
    <property type="match status" value="1"/>
</dbReference>
<keyword evidence="1" id="KW-0732">Signal</keyword>
<protein>
    <recommendedName>
        <fullName evidence="4">Lipase_GDSL domain-containing protein</fullName>
    </recommendedName>
</protein>
<accession>A0A9P1J1V6</accession>
<dbReference type="PANTHER" id="PTHR21325">
    <property type="entry name" value="PHOSPHOLIPASE B, PLB1"/>
    <property type="match status" value="1"/>
</dbReference>
<proteinExistence type="predicted"/>
<feature type="signal peptide" evidence="1">
    <location>
        <begin position="1"/>
        <end position="16"/>
    </location>
</feature>
<dbReference type="AlphaFoldDB" id="A0A9P1J1V6"/>
<dbReference type="InterPro" id="IPR036514">
    <property type="entry name" value="SGNH_hydro_sf"/>
</dbReference>
<organism evidence="2 3">
    <name type="scientific">Caenorhabditis angaria</name>
    <dbReference type="NCBI Taxonomy" id="860376"/>
    <lineage>
        <taxon>Eukaryota</taxon>
        <taxon>Metazoa</taxon>
        <taxon>Ecdysozoa</taxon>
        <taxon>Nematoda</taxon>
        <taxon>Chromadorea</taxon>
        <taxon>Rhabditida</taxon>
        <taxon>Rhabditina</taxon>
        <taxon>Rhabditomorpha</taxon>
        <taxon>Rhabditoidea</taxon>
        <taxon>Rhabditidae</taxon>
        <taxon>Peloderinae</taxon>
        <taxon>Caenorhabditis</taxon>
    </lineage>
</organism>
<keyword evidence="3" id="KW-1185">Reference proteome</keyword>
<evidence type="ECO:0008006" key="4">
    <source>
        <dbReference type="Google" id="ProtNLM"/>
    </source>
</evidence>
<evidence type="ECO:0000256" key="1">
    <source>
        <dbReference type="SAM" id="SignalP"/>
    </source>
</evidence>
<dbReference type="CDD" id="cd01824">
    <property type="entry name" value="Phospholipase_B_like"/>
    <property type="match status" value="1"/>
</dbReference>
<dbReference type="FunFam" id="3.40.50.1110:FF:000017">
    <property type="entry name" value="Protein CBG05119"/>
    <property type="match status" value="1"/>
</dbReference>
<reference evidence="2" key="1">
    <citation type="submission" date="2022-11" db="EMBL/GenBank/DDBJ databases">
        <authorList>
            <person name="Kikuchi T."/>
        </authorList>
    </citation>
    <scope>NUCLEOTIDE SEQUENCE</scope>
    <source>
        <strain evidence="2">PS1010</strain>
    </source>
</reference>
<name>A0A9P1J1V6_9PELO</name>
<dbReference type="EMBL" id="CANHGI010000006">
    <property type="protein sequence ID" value="CAI5455120.1"/>
    <property type="molecule type" value="Genomic_DNA"/>
</dbReference>
<dbReference type="SUPFAM" id="SSF52266">
    <property type="entry name" value="SGNH hydrolase"/>
    <property type="match status" value="1"/>
</dbReference>
<comment type="caution">
    <text evidence="2">The sequence shown here is derived from an EMBL/GenBank/DDBJ whole genome shotgun (WGS) entry which is preliminary data.</text>
</comment>
<sequence length="374" mass="41214">MRIFIVLCILPLLGYCTLPDIGASGYDCGANLMKKSKKVPTNVNSVRPADIKVVMALGDSLTAANGAGAEDPLAVVLQYRGLAFQAGGDKSLEEHVTIPNILKKYNSDLFGYSTGIGSPNVWEIAKLNVAMPGAHADDMPGQARQLVSLLHQHNTVVDMNNDWKLLNIFIGGNDLCRYCSRPDYSPQKCGEHIGEAIQIIYDNVPRVIVSLTGMLHLEMLRRSDTGHFFCTSLHTKECTCESNKNYTNAEIAQAALDYNKYEMDLQTSGRFEKDDFTLVVQPFFSQTTVPPMKDGKPDQTFFAPDCFHFSQYGHAMVSTHLWNNILEPVGMKTKNVNISAPAIPLTCPDATCPFIRTTKNSEDCSKYITAVSDV</sequence>
<dbReference type="Pfam" id="PF00657">
    <property type="entry name" value="Lipase_GDSL"/>
    <property type="match status" value="1"/>
</dbReference>
<dbReference type="GO" id="GO:0006644">
    <property type="term" value="P:phospholipid metabolic process"/>
    <property type="evidence" value="ECO:0007669"/>
    <property type="project" value="TreeGrafter"/>
</dbReference>
<dbReference type="OrthoDB" id="10265800at2759"/>
<dbReference type="InterPro" id="IPR035547">
    <property type="entry name" value="Phospholipase_B"/>
</dbReference>
<dbReference type="InterPro" id="IPR038885">
    <property type="entry name" value="PLB1"/>
</dbReference>
<dbReference type="GO" id="GO:0004620">
    <property type="term" value="F:phospholipase activity"/>
    <property type="evidence" value="ECO:0007669"/>
    <property type="project" value="InterPro"/>
</dbReference>
<gene>
    <name evidence="2" type="ORF">CAMP_LOCUS17757</name>
</gene>